<evidence type="ECO:0000256" key="1">
    <source>
        <dbReference type="SAM" id="MobiDB-lite"/>
    </source>
</evidence>
<feature type="region of interest" description="Disordered" evidence="1">
    <location>
        <begin position="143"/>
        <end position="171"/>
    </location>
</feature>
<keyword evidence="3" id="KW-1185">Reference proteome</keyword>
<dbReference type="AlphaFoldDB" id="A0A8S1HLF9"/>
<protein>
    <submittedName>
        <fullName evidence="2">Uncharacterized protein</fullName>
    </submittedName>
</protein>
<comment type="caution">
    <text evidence="2">The sequence shown here is derived from an EMBL/GenBank/DDBJ whole genome shotgun (WGS) entry which is preliminary data.</text>
</comment>
<name>A0A8S1HLF9_9PELO</name>
<organism evidence="2 3">
    <name type="scientific">Caenorhabditis auriculariae</name>
    <dbReference type="NCBI Taxonomy" id="2777116"/>
    <lineage>
        <taxon>Eukaryota</taxon>
        <taxon>Metazoa</taxon>
        <taxon>Ecdysozoa</taxon>
        <taxon>Nematoda</taxon>
        <taxon>Chromadorea</taxon>
        <taxon>Rhabditida</taxon>
        <taxon>Rhabditina</taxon>
        <taxon>Rhabditomorpha</taxon>
        <taxon>Rhabditoidea</taxon>
        <taxon>Rhabditidae</taxon>
        <taxon>Peloderinae</taxon>
        <taxon>Caenorhabditis</taxon>
    </lineage>
</organism>
<evidence type="ECO:0000313" key="3">
    <source>
        <dbReference type="Proteomes" id="UP000835052"/>
    </source>
</evidence>
<reference evidence="2" key="1">
    <citation type="submission" date="2020-10" db="EMBL/GenBank/DDBJ databases">
        <authorList>
            <person name="Kikuchi T."/>
        </authorList>
    </citation>
    <scope>NUCLEOTIDE SEQUENCE</scope>
    <source>
        <strain evidence="2">NKZ352</strain>
    </source>
</reference>
<evidence type="ECO:0000313" key="2">
    <source>
        <dbReference type="EMBL" id="CAD6195817.1"/>
    </source>
</evidence>
<dbReference type="Proteomes" id="UP000835052">
    <property type="component" value="Unassembled WGS sequence"/>
</dbReference>
<gene>
    <name evidence="2" type="ORF">CAUJ_LOCUS11736</name>
</gene>
<proteinExistence type="predicted"/>
<feature type="region of interest" description="Disordered" evidence="1">
    <location>
        <begin position="78"/>
        <end position="112"/>
    </location>
</feature>
<sequence length="171" mass="18966">MYYRNAESSGKADTIIKVAQPRRESVCSKKAGRYKVEDEILALHDEAMTGPPVTAKELARKIAKDSALQKVQQATKTAAANMASTSRIPKKKKLVSEDGPSVKRHKRTDGRKQEEIPFIPVFVRLHRLQETMNRLSDQIKALNNRLTAAPESDDDMPEHDSTPPSAVASTT</sequence>
<accession>A0A8S1HLF9</accession>
<feature type="compositionally biased region" description="Polar residues" evidence="1">
    <location>
        <begin position="162"/>
        <end position="171"/>
    </location>
</feature>
<dbReference type="EMBL" id="CAJGYM010000061">
    <property type="protein sequence ID" value="CAD6195817.1"/>
    <property type="molecule type" value="Genomic_DNA"/>
</dbReference>